<dbReference type="GO" id="GO:0000976">
    <property type="term" value="F:transcription cis-regulatory region binding"/>
    <property type="evidence" value="ECO:0007669"/>
    <property type="project" value="TreeGrafter"/>
</dbReference>
<keyword evidence="4" id="KW-0804">Transcription</keyword>
<dbReference type="InterPro" id="IPR009057">
    <property type="entry name" value="Homeodomain-like_sf"/>
</dbReference>
<dbReference type="PRINTS" id="PR00455">
    <property type="entry name" value="HTHTETR"/>
</dbReference>
<keyword evidence="3 5" id="KW-0238">DNA-binding</keyword>
<keyword evidence="8" id="KW-1185">Reference proteome</keyword>
<organism evidence="7 8">
    <name type="scientific">Ancrocorticia populi</name>
    <dbReference type="NCBI Taxonomy" id="2175228"/>
    <lineage>
        <taxon>Bacteria</taxon>
        <taxon>Bacillati</taxon>
        <taxon>Actinomycetota</taxon>
        <taxon>Actinomycetes</taxon>
        <taxon>Actinomycetales</taxon>
        <taxon>Actinomycetaceae</taxon>
        <taxon>Ancrocorticia</taxon>
    </lineage>
</organism>
<dbReference type="Pfam" id="PF13977">
    <property type="entry name" value="TetR_C_6"/>
    <property type="match status" value="1"/>
</dbReference>
<dbReference type="OrthoDB" id="5112469at2"/>
<dbReference type="InterPro" id="IPR001647">
    <property type="entry name" value="HTH_TetR"/>
</dbReference>
<keyword evidence="1" id="KW-0678">Repressor</keyword>
<reference evidence="8" key="1">
    <citation type="submission" date="2018-05" db="EMBL/GenBank/DDBJ databases">
        <authorList>
            <person name="Li Y."/>
        </authorList>
    </citation>
    <scope>NUCLEOTIDE SEQUENCE [LARGE SCALE GENOMIC DNA]</scope>
    <source>
        <strain evidence="8">sk1b4</strain>
    </source>
</reference>
<evidence type="ECO:0000259" key="6">
    <source>
        <dbReference type="PROSITE" id="PS50977"/>
    </source>
</evidence>
<feature type="domain" description="HTH tetR-type" evidence="6">
    <location>
        <begin position="11"/>
        <end position="71"/>
    </location>
</feature>
<evidence type="ECO:0000256" key="5">
    <source>
        <dbReference type="PROSITE-ProRule" id="PRU00335"/>
    </source>
</evidence>
<dbReference type="PROSITE" id="PS50977">
    <property type="entry name" value="HTH_TETR_2"/>
    <property type="match status" value="1"/>
</dbReference>
<dbReference type="InterPro" id="IPR050109">
    <property type="entry name" value="HTH-type_TetR-like_transc_reg"/>
</dbReference>
<dbReference type="RefSeq" id="WP_109094126.1">
    <property type="nucleotide sequence ID" value="NZ_QETB01000005.1"/>
</dbReference>
<dbReference type="Gene3D" id="1.10.357.10">
    <property type="entry name" value="Tetracycline Repressor, domain 2"/>
    <property type="match status" value="1"/>
</dbReference>
<evidence type="ECO:0000313" key="8">
    <source>
        <dbReference type="Proteomes" id="UP000245283"/>
    </source>
</evidence>
<comment type="caution">
    <text evidence="7">The sequence shown here is derived from an EMBL/GenBank/DDBJ whole genome shotgun (WGS) entry which is preliminary data.</text>
</comment>
<feature type="DNA-binding region" description="H-T-H motif" evidence="5">
    <location>
        <begin position="34"/>
        <end position="53"/>
    </location>
</feature>
<dbReference type="Pfam" id="PF00440">
    <property type="entry name" value="TetR_N"/>
    <property type="match status" value="1"/>
</dbReference>
<dbReference type="PANTHER" id="PTHR30055">
    <property type="entry name" value="HTH-TYPE TRANSCRIPTIONAL REGULATOR RUTR"/>
    <property type="match status" value="1"/>
</dbReference>
<dbReference type="AlphaFoldDB" id="A0A2V1K5X4"/>
<evidence type="ECO:0000256" key="4">
    <source>
        <dbReference type="ARBA" id="ARBA00023163"/>
    </source>
</evidence>
<sequence length="197" mass="21156">MARKVDPAHTSQMRARIASEAGRLFAAHGYERTSVSEIAGALGTSSGSIFYYFKDKAALFRAVFEKDIPAAENLIAKYVDSSDPLEAVLDLVEALGKDASDPSASGMLVELLRHVGEDPELLEIVDHTASVLRSGIASLISRGIADGSIDASLDAEETASWLQAIVDAAYLNARPGYSPRLELRRTVLGYLSPKSHH</sequence>
<dbReference type="EMBL" id="QETB01000005">
    <property type="protein sequence ID" value="PWF25638.1"/>
    <property type="molecule type" value="Genomic_DNA"/>
</dbReference>
<evidence type="ECO:0000256" key="1">
    <source>
        <dbReference type="ARBA" id="ARBA00022491"/>
    </source>
</evidence>
<accession>A0A2V1K5X4</accession>
<protein>
    <submittedName>
        <fullName evidence="7">TetR/AcrR family transcriptional regulator</fullName>
    </submittedName>
</protein>
<gene>
    <name evidence="7" type="ORF">DD236_09290</name>
</gene>
<dbReference type="InterPro" id="IPR039538">
    <property type="entry name" value="BetI_C"/>
</dbReference>
<dbReference type="SUPFAM" id="SSF48498">
    <property type="entry name" value="Tetracyclin repressor-like, C-terminal domain"/>
    <property type="match status" value="1"/>
</dbReference>
<evidence type="ECO:0000256" key="2">
    <source>
        <dbReference type="ARBA" id="ARBA00023015"/>
    </source>
</evidence>
<dbReference type="Proteomes" id="UP000245283">
    <property type="component" value="Unassembled WGS sequence"/>
</dbReference>
<dbReference type="PANTHER" id="PTHR30055:SF226">
    <property type="entry name" value="HTH-TYPE TRANSCRIPTIONAL REGULATOR PKSA"/>
    <property type="match status" value="1"/>
</dbReference>
<evidence type="ECO:0000256" key="3">
    <source>
        <dbReference type="ARBA" id="ARBA00023125"/>
    </source>
</evidence>
<keyword evidence="2" id="KW-0805">Transcription regulation</keyword>
<proteinExistence type="predicted"/>
<dbReference type="InterPro" id="IPR036271">
    <property type="entry name" value="Tet_transcr_reg_TetR-rel_C_sf"/>
</dbReference>
<dbReference type="SUPFAM" id="SSF46689">
    <property type="entry name" value="Homeodomain-like"/>
    <property type="match status" value="1"/>
</dbReference>
<dbReference type="GO" id="GO:0003700">
    <property type="term" value="F:DNA-binding transcription factor activity"/>
    <property type="evidence" value="ECO:0007669"/>
    <property type="project" value="TreeGrafter"/>
</dbReference>
<evidence type="ECO:0000313" key="7">
    <source>
        <dbReference type="EMBL" id="PWF25638.1"/>
    </source>
</evidence>
<name>A0A2V1K5X4_9ACTO</name>